<keyword evidence="3" id="KW-1185">Reference proteome</keyword>
<evidence type="ECO:0000259" key="1">
    <source>
        <dbReference type="Pfam" id="PF11860"/>
    </source>
</evidence>
<protein>
    <recommendedName>
        <fullName evidence="1">N-acetylmuramidase domain-containing protein</fullName>
    </recommendedName>
</protein>
<organism evidence="2 3">
    <name type="scientific">Terricaulis silvestris</name>
    <dbReference type="NCBI Taxonomy" id="2686094"/>
    <lineage>
        <taxon>Bacteria</taxon>
        <taxon>Pseudomonadati</taxon>
        <taxon>Pseudomonadota</taxon>
        <taxon>Alphaproteobacteria</taxon>
        <taxon>Caulobacterales</taxon>
        <taxon>Caulobacteraceae</taxon>
        <taxon>Terricaulis</taxon>
    </lineage>
</organism>
<dbReference type="EMBL" id="CP047045">
    <property type="protein sequence ID" value="QGZ94994.1"/>
    <property type="molecule type" value="Genomic_DNA"/>
</dbReference>
<reference evidence="3" key="1">
    <citation type="submission" date="2019-12" db="EMBL/GenBank/DDBJ databases">
        <title>Complete genome of Terracaulis silvestris 0127_4.</title>
        <authorList>
            <person name="Vieira S."/>
            <person name="Riedel T."/>
            <person name="Sproer C."/>
            <person name="Pascual J."/>
            <person name="Boedeker C."/>
            <person name="Overmann J."/>
        </authorList>
    </citation>
    <scope>NUCLEOTIDE SEQUENCE [LARGE SCALE GENOMIC DNA]</scope>
    <source>
        <strain evidence="3">0127_4</strain>
    </source>
</reference>
<dbReference type="Pfam" id="PF11860">
    <property type="entry name" value="Muramidase"/>
    <property type="match status" value="2"/>
</dbReference>
<dbReference type="KEGG" id="tsv:DSM104635_01831"/>
<feature type="domain" description="N-acetylmuramidase" evidence="1">
    <location>
        <begin position="223"/>
        <end position="390"/>
    </location>
</feature>
<dbReference type="Proteomes" id="UP000431269">
    <property type="component" value="Chromosome"/>
</dbReference>
<sequence>MRATDAARLADDAIITGATQLGVADANVLKAILRVESGGPGFSGQKLLISFEPFYFSQATGGRFDASNPSISNQSRAPLGGTQSSRWTKVAEAYALDPAAALGATSWGAFQLPGRYYATAGYANVWAFVQDMAQSEARQLAAFIAYVTRGGLADELQRRDWTAFAGEFEGGPGAAAYATALANAFAALPPLVNDGYLTTLRAGSTAALTRADYEVIATELGCEVEAVQAVVEVESGRAGAFGPDGRPIILFEPHIFSRRTNRRFDATNPTISYPTWDASKYPRTQAERWDQLAAAYALDPQNAVASASYGLFQIMGFNHAACGFADPKAFVTDMCRSQAQQLKAFAAFVRSNNLADELVRKDWEGFARGYNGSGQVERYGGMMRDAYTRLKATS</sequence>
<evidence type="ECO:0000313" key="3">
    <source>
        <dbReference type="Proteomes" id="UP000431269"/>
    </source>
</evidence>
<accession>A0A6I6MQM5</accession>
<evidence type="ECO:0000313" key="2">
    <source>
        <dbReference type="EMBL" id="QGZ94994.1"/>
    </source>
</evidence>
<feature type="domain" description="N-acetylmuramidase" evidence="1">
    <location>
        <begin position="26"/>
        <end position="187"/>
    </location>
</feature>
<dbReference type="AlphaFoldDB" id="A0A6I6MQM5"/>
<proteinExistence type="predicted"/>
<gene>
    <name evidence="2" type="ORF">DSM104635_01831</name>
</gene>
<dbReference type="InterPro" id="IPR024408">
    <property type="entry name" value="Muramidase"/>
</dbReference>
<name>A0A6I6MQM5_9CAUL</name>